<dbReference type="OrthoDB" id="3521766at2"/>
<keyword evidence="2" id="KW-1185">Reference proteome</keyword>
<dbReference type="SUPFAM" id="SSF50630">
    <property type="entry name" value="Acid proteases"/>
    <property type="match status" value="1"/>
</dbReference>
<dbReference type="Gene3D" id="2.40.70.10">
    <property type="entry name" value="Acid Proteases"/>
    <property type="match status" value="2"/>
</dbReference>
<proteinExistence type="predicted"/>
<gene>
    <name evidence="1" type="ORF">CGL56_01150</name>
</gene>
<dbReference type="EMBL" id="PDLO01000001">
    <property type="protein sequence ID" value="PHK99686.1"/>
    <property type="molecule type" value="Genomic_DNA"/>
</dbReference>
<dbReference type="RefSeq" id="WP_099104665.1">
    <property type="nucleotide sequence ID" value="NZ_JAATJF010000001.1"/>
</dbReference>
<sequence>MTSALSYRARFHCLLAVVAVLWAGLLSGQRSVNLLGGVGERAAPTLVNPRASAASEAFVLDRNLIFFEASVNGAPGSFILDTGAPTLVVNNRGGGDNDSRFTGLGAGGQVSLTDHRVDHFEMLDRSVDNYWAIGVDLRDMEIRTGKRIDGFVGYDLLNEGELRIDYHKQTFQLLASQRRPRHDGQLPRASLRFALADHLPVIELKIDGKRYRFAIDTGAGLNLLADWAAEKLAAEVVGASVNVQGLDGRAVDCPSVQLSMSEHFPGDEALQFVTTDLSHLQEAGDLPLAGILGSSFLSQYTVGIDYRRQKMHLW</sequence>
<dbReference type="PROSITE" id="PS00141">
    <property type="entry name" value="ASP_PROTEASE"/>
    <property type="match status" value="1"/>
</dbReference>
<dbReference type="GO" id="GO:0006508">
    <property type="term" value="P:proteolysis"/>
    <property type="evidence" value="ECO:0007669"/>
    <property type="project" value="InterPro"/>
</dbReference>
<comment type="caution">
    <text evidence="1">The sequence shown here is derived from an EMBL/GenBank/DDBJ whole genome shotgun (WGS) entry which is preliminary data.</text>
</comment>
<dbReference type="GO" id="GO:0004190">
    <property type="term" value="F:aspartic-type endopeptidase activity"/>
    <property type="evidence" value="ECO:0007669"/>
    <property type="project" value="InterPro"/>
</dbReference>
<evidence type="ECO:0008006" key="3">
    <source>
        <dbReference type="Google" id="ProtNLM"/>
    </source>
</evidence>
<evidence type="ECO:0000313" key="1">
    <source>
        <dbReference type="EMBL" id="PHK99686.1"/>
    </source>
</evidence>
<accession>A0A2G0CI91</accession>
<dbReference type="InterPro" id="IPR021109">
    <property type="entry name" value="Peptidase_aspartic_dom_sf"/>
</dbReference>
<dbReference type="InterPro" id="IPR001969">
    <property type="entry name" value="Aspartic_peptidase_AS"/>
</dbReference>
<dbReference type="Proteomes" id="UP000226437">
    <property type="component" value="Unassembled WGS sequence"/>
</dbReference>
<dbReference type="AlphaFoldDB" id="A0A2G0CI91"/>
<name>A0A2G0CI91_9BACT</name>
<organism evidence="1 2">
    <name type="scientific">Neolewinella marina</name>
    <dbReference type="NCBI Taxonomy" id="438751"/>
    <lineage>
        <taxon>Bacteria</taxon>
        <taxon>Pseudomonadati</taxon>
        <taxon>Bacteroidota</taxon>
        <taxon>Saprospiria</taxon>
        <taxon>Saprospirales</taxon>
        <taxon>Lewinellaceae</taxon>
        <taxon>Neolewinella</taxon>
    </lineage>
</organism>
<protein>
    <recommendedName>
        <fullName evidence="3">Aspartyl protease</fullName>
    </recommendedName>
</protein>
<dbReference type="Pfam" id="PF13650">
    <property type="entry name" value="Asp_protease_2"/>
    <property type="match status" value="1"/>
</dbReference>
<evidence type="ECO:0000313" key="2">
    <source>
        <dbReference type="Proteomes" id="UP000226437"/>
    </source>
</evidence>
<reference evidence="1 2" key="1">
    <citation type="submission" date="2017-10" db="EMBL/GenBank/DDBJ databases">
        <title>The draft genome sequence of Lewinella marina KCTC 32374.</title>
        <authorList>
            <person name="Wang K."/>
        </authorList>
    </citation>
    <scope>NUCLEOTIDE SEQUENCE [LARGE SCALE GENOMIC DNA]</scope>
    <source>
        <strain evidence="1 2">MKG-38</strain>
    </source>
</reference>